<proteinExistence type="predicted"/>
<dbReference type="AlphaFoldDB" id="A0A6C0FFT4"/>
<sequence length="201" mass="23577">MRTIRRKSRNKTRSIKRNKTRMKTKPTIESQKKLVLSLLREFKWPRTQRPNVVRPSQVEKSEKGGYEGFVLGIVTSWAGKGSRSGYRKMLSMKTREPKYKKLFNETKKLMRLKDPKFKFTSIQYNKNNRAARHRDAKNVGVSYIVGLGDYTGGELIVFDENEKNPVKNDIKDKFYSFNGSKYPHETAPYKGERYTIVFYST</sequence>
<protein>
    <recommendedName>
        <fullName evidence="3">Prolyl 4-hydroxylase alpha subunit Fe(2+) 2OG dioxygenase domain-containing protein</fullName>
    </recommendedName>
</protein>
<accession>A0A6C0FFT4</accession>
<feature type="compositionally biased region" description="Basic residues" evidence="1">
    <location>
        <begin position="1"/>
        <end position="24"/>
    </location>
</feature>
<dbReference type="Gene3D" id="3.60.130.30">
    <property type="match status" value="1"/>
</dbReference>
<name>A0A6C0FFT4_9ZZZZ</name>
<evidence type="ECO:0000313" key="2">
    <source>
        <dbReference type="EMBL" id="QHT39289.1"/>
    </source>
</evidence>
<organism evidence="2">
    <name type="scientific">viral metagenome</name>
    <dbReference type="NCBI Taxonomy" id="1070528"/>
    <lineage>
        <taxon>unclassified sequences</taxon>
        <taxon>metagenomes</taxon>
        <taxon>organismal metagenomes</taxon>
    </lineage>
</organism>
<reference evidence="2" key="1">
    <citation type="journal article" date="2020" name="Nature">
        <title>Giant virus diversity and host interactions through global metagenomics.</title>
        <authorList>
            <person name="Schulz F."/>
            <person name="Roux S."/>
            <person name="Paez-Espino D."/>
            <person name="Jungbluth S."/>
            <person name="Walsh D.A."/>
            <person name="Denef V.J."/>
            <person name="McMahon K.D."/>
            <person name="Konstantinidis K.T."/>
            <person name="Eloe-Fadrosh E.A."/>
            <person name="Kyrpides N.C."/>
            <person name="Woyke T."/>
        </authorList>
    </citation>
    <scope>NUCLEOTIDE SEQUENCE</scope>
    <source>
        <strain evidence="2">GVMAG-S-ERX556126-94</strain>
    </source>
</reference>
<feature type="region of interest" description="Disordered" evidence="1">
    <location>
        <begin position="1"/>
        <end position="25"/>
    </location>
</feature>
<dbReference type="EMBL" id="MN738840">
    <property type="protein sequence ID" value="QHT39289.1"/>
    <property type="molecule type" value="Genomic_DNA"/>
</dbReference>
<evidence type="ECO:0008006" key="3">
    <source>
        <dbReference type="Google" id="ProtNLM"/>
    </source>
</evidence>
<evidence type="ECO:0000256" key="1">
    <source>
        <dbReference type="SAM" id="MobiDB-lite"/>
    </source>
</evidence>